<dbReference type="EMBL" id="IACM01139907">
    <property type="protein sequence ID" value="LAB38504.1"/>
    <property type="molecule type" value="Transcribed_RNA"/>
</dbReference>
<keyword evidence="3" id="KW-0732">Signal</keyword>
<keyword evidence="2" id="KW-1133">Transmembrane helix</keyword>
<evidence type="ECO:0000256" key="1">
    <source>
        <dbReference type="SAM" id="MobiDB-lite"/>
    </source>
</evidence>
<feature type="region of interest" description="Disordered" evidence="1">
    <location>
        <begin position="22"/>
        <end position="59"/>
    </location>
</feature>
<feature type="signal peptide" evidence="3">
    <location>
        <begin position="1"/>
        <end position="23"/>
    </location>
</feature>
<sequence length="345" mass="38714">MRGSGAVRLQLVLVLALWGPAEAQTSETSTPSENISEKTTEISTPTTLEFSSTAGPSSTMETFDEAEKLPSLNHNIIIQGFPKVTQTKSVTLENPAELELMCSLVISNSTNTTKMETVWNSGNATFNPETIRRNETRSKWCTRYTIKVRKEDQMRNYTCVYKTTPEIKATFVLQVPQVHVKSEHIISYVGDTVVFTCEVGNGTTHFNPSFWIWYSNNGSGEVVINSTLMPEKYSFIQTHANTTKLKIFDLSELDTSSYWCKAVFLLGESKGEVSLKVLTYLTPLKPFLVIAAEVIILVALIFIYEVFSKKKEANTEVDKEFEQVETLKSEDSNGVENSTTRHRNI</sequence>
<evidence type="ECO:0000256" key="2">
    <source>
        <dbReference type="SAM" id="Phobius"/>
    </source>
</evidence>
<dbReference type="InterPro" id="IPR036179">
    <property type="entry name" value="Ig-like_dom_sf"/>
</dbReference>
<feature type="compositionally biased region" description="Polar residues" evidence="1">
    <location>
        <begin position="23"/>
        <end position="34"/>
    </location>
</feature>
<feature type="transmembrane region" description="Helical" evidence="2">
    <location>
        <begin position="287"/>
        <end position="307"/>
    </location>
</feature>
<evidence type="ECO:0000256" key="3">
    <source>
        <dbReference type="SAM" id="SignalP"/>
    </source>
</evidence>
<feature type="domain" description="Ig-like" evidence="4">
    <location>
        <begin position="176"/>
        <end position="279"/>
    </location>
</feature>
<evidence type="ECO:0000313" key="5">
    <source>
        <dbReference type="EMBL" id="LAB38504.1"/>
    </source>
</evidence>
<keyword evidence="2" id="KW-0812">Transmembrane</keyword>
<proteinExistence type="predicted"/>
<reference evidence="5" key="1">
    <citation type="submission" date="2017-07" db="EMBL/GenBank/DDBJ databases">
        <authorList>
            <person name="Mikheyev A."/>
            <person name="Grau M."/>
        </authorList>
    </citation>
    <scope>NUCLEOTIDE SEQUENCE</scope>
    <source>
        <tissue evidence="5">Venom_gland</tissue>
    </source>
</reference>
<dbReference type="SUPFAM" id="SSF48726">
    <property type="entry name" value="Immunoglobulin"/>
    <property type="match status" value="1"/>
</dbReference>
<organism evidence="5">
    <name type="scientific">Micrurus spixii</name>
    <name type="common">Amazon coral snake</name>
    <dbReference type="NCBI Taxonomy" id="129469"/>
    <lineage>
        <taxon>Eukaryota</taxon>
        <taxon>Metazoa</taxon>
        <taxon>Chordata</taxon>
        <taxon>Craniata</taxon>
        <taxon>Vertebrata</taxon>
        <taxon>Euteleostomi</taxon>
        <taxon>Lepidosauria</taxon>
        <taxon>Squamata</taxon>
        <taxon>Bifurcata</taxon>
        <taxon>Unidentata</taxon>
        <taxon>Episquamata</taxon>
        <taxon>Toxicofera</taxon>
        <taxon>Serpentes</taxon>
        <taxon>Colubroidea</taxon>
        <taxon>Elapidae</taxon>
        <taxon>Elapinae</taxon>
        <taxon>Micrurus</taxon>
    </lineage>
</organism>
<dbReference type="InterPro" id="IPR007110">
    <property type="entry name" value="Ig-like_dom"/>
</dbReference>
<keyword evidence="2" id="KW-0472">Membrane</keyword>
<reference evidence="5" key="2">
    <citation type="submission" date="2017-11" db="EMBL/GenBank/DDBJ databases">
        <title>Coralsnake Venomics: Analyses of Venom Gland Transcriptomes and Proteomes of Six Brazilian Taxa.</title>
        <authorList>
            <person name="Aird S.D."/>
            <person name="Jorge da Silva N."/>
            <person name="Qiu L."/>
            <person name="Villar-Briones A."/>
            <person name="Aparecida-Saddi V."/>
            <person name="Campos-Telles M.P."/>
            <person name="Grau M."/>
            <person name="Mikheyev A.S."/>
        </authorList>
    </citation>
    <scope>NUCLEOTIDE SEQUENCE</scope>
    <source>
        <tissue evidence="5">Venom_gland</tissue>
    </source>
</reference>
<dbReference type="InterPro" id="IPR013783">
    <property type="entry name" value="Ig-like_fold"/>
</dbReference>
<feature type="chain" id="PRO_5013622513" description="Ig-like domain-containing protein" evidence="3">
    <location>
        <begin position="24"/>
        <end position="345"/>
    </location>
</feature>
<dbReference type="SMART" id="SM00409">
    <property type="entry name" value="IG"/>
    <property type="match status" value="2"/>
</dbReference>
<dbReference type="AlphaFoldDB" id="A0A2D4MYK3"/>
<accession>A0A2D4MYK3</accession>
<dbReference type="InterPro" id="IPR003599">
    <property type="entry name" value="Ig_sub"/>
</dbReference>
<dbReference type="Gene3D" id="2.60.40.10">
    <property type="entry name" value="Immunoglobulins"/>
    <property type="match status" value="1"/>
</dbReference>
<evidence type="ECO:0000259" key="4">
    <source>
        <dbReference type="PROSITE" id="PS50835"/>
    </source>
</evidence>
<feature type="compositionally biased region" description="Polar residues" evidence="1">
    <location>
        <begin position="41"/>
        <end position="59"/>
    </location>
</feature>
<protein>
    <recommendedName>
        <fullName evidence="4">Ig-like domain-containing protein</fullName>
    </recommendedName>
</protein>
<dbReference type="PROSITE" id="PS50835">
    <property type="entry name" value="IG_LIKE"/>
    <property type="match status" value="1"/>
</dbReference>
<name>A0A2D4MYK3_9SAUR</name>